<evidence type="ECO:0000259" key="3">
    <source>
        <dbReference type="PROSITE" id="PS51484"/>
    </source>
</evidence>
<evidence type="ECO:0000256" key="1">
    <source>
        <dbReference type="ARBA" id="ARBA00022729"/>
    </source>
</evidence>
<dbReference type="Pfam" id="PF10162">
    <property type="entry name" value="G8"/>
    <property type="match status" value="1"/>
</dbReference>
<evidence type="ECO:0000313" key="5">
    <source>
        <dbReference type="Proteomes" id="UP000241769"/>
    </source>
</evidence>
<dbReference type="SMART" id="SM01225">
    <property type="entry name" value="G8"/>
    <property type="match status" value="1"/>
</dbReference>
<dbReference type="Proteomes" id="UP000241769">
    <property type="component" value="Unassembled WGS sequence"/>
</dbReference>
<dbReference type="Pfam" id="PF24606">
    <property type="entry name" value="CEMIP_beta-hel"/>
    <property type="match status" value="1"/>
</dbReference>
<name>A0A2P6MVE3_9EUKA</name>
<protein>
    <submittedName>
        <fullName evidence="4">G8 domain-containing protein</fullName>
    </submittedName>
</protein>
<dbReference type="InterPro" id="IPR019316">
    <property type="entry name" value="G8_domain"/>
</dbReference>
<proteinExistence type="predicted"/>
<dbReference type="PANTHER" id="PTHR46769">
    <property type="entry name" value="POLYCYSTIC KIDNEY AND HEPATIC DISEASE 1 (AUTOSOMAL RECESSIVE)-LIKE 1"/>
    <property type="match status" value="1"/>
</dbReference>
<keyword evidence="2" id="KW-0325">Glycoprotein</keyword>
<keyword evidence="5" id="KW-1185">Reference proteome</keyword>
<feature type="non-terminal residue" evidence="4">
    <location>
        <position position="610"/>
    </location>
</feature>
<dbReference type="InParanoid" id="A0A2P6MVE3"/>
<dbReference type="EMBL" id="MDYQ01000371">
    <property type="protein sequence ID" value="PRP75664.1"/>
    <property type="molecule type" value="Genomic_DNA"/>
</dbReference>
<organism evidence="4 5">
    <name type="scientific">Planoprotostelium fungivorum</name>
    <dbReference type="NCBI Taxonomy" id="1890364"/>
    <lineage>
        <taxon>Eukaryota</taxon>
        <taxon>Amoebozoa</taxon>
        <taxon>Evosea</taxon>
        <taxon>Variosea</taxon>
        <taxon>Cavosteliida</taxon>
        <taxon>Cavosteliaceae</taxon>
        <taxon>Planoprotostelium</taxon>
    </lineage>
</organism>
<keyword evidence="1" id="KW-0732">Signal</keyword>
<sequence length="610" mass="66136">MLLLYICTKKGTHLYSYKKEEALNCQYRIAEHSRIGATKDPVVTATCQLSFKAQIFILKQDSMRACGALFVVLLLAFADGACLDTSSYSLWSNVYGNLAVNASVNIAANSKILFDASPSVALGYITVGGILAIKDTTLDINIRGLLVKAGGLLVAGTADCPITSKVTITLYGNKGDPTSMGTDPYDGVIFGDKSIWTATNGSIQLYGWKSGPSWTRISATAKVNDTSISLVEAVTWKVGDVFFITSTDFHRTISAVTNGGKTISFSQGLTYQHYGVVPMNAEVGLLTRWIVIRGDNSSINSMYGGHLGMRNSNKNGGTVLSGVELTQMGQAGILGRYPVHFHMMRYVYNMGVSATDLSIHHNYQRCISIHETHGAVVQNCVCFDTYGHAMFLEDGGERGNVWDHNLASVVRPQLKVYKLLDSDDDPSVFWITNPNNTWTNNVATGSNTGYWFFVGTRVNSPSYDLYYQDDPTAVVPMYAPKGVFVGNSGHTLGSWTLDISRMNNAPAWFPKAGPPFTSASAPLINDWDLQMVCYKVGGCVWTSSAGRWSNVWMSDIRASGVLGIPNQLFVNFTIIGESANIGAAGRFTGYSCGVDNYDVGGNTIISNVSF</sequence>
<dbReference type="PANTHER" id="PTHR46769:SF2">
    <property type="entry name" value="FIBROCYSTIN-L ISOFORM 2 PRECURSOR-RELATED"/>
    <property type="match status" value="1"/>
</dbReference>
<accession>A0A2P6MVE3</accession>
<dbReference type="OrthoDB" id="14714at2759"/>
<dbReference type="InterPro" id="IPR055401">
    <property type="entry name" value="CEMIP_beta-hel_dom"/>
</dbReference>
<evidence type="ECO:0000313" key="4">
    <source>
        <dbReference type="EMBL" id="PRP75664.1"/>
    </source>
</evidence>
<dbReference type="InterPro" id="IPR052387">
    <property type="entry name" value="Fibrocystin"/>
</dbReference>
<dbReference type="STRING" id="1890364.A0A2P6MVE3"/>
<gene>
    <name evidence="4" type="ORF">PROFUN_15630</name>
</gene>
<evidence type="ECO:0000256" key="2">
    <source>
        <dbReference type="ARBA" id="ARBA00023180"/>
    </source>
</evidence>
<reference evidence="4 5" key="1">
    <citation type="journal article" date="2018" name="Genome Biol. Evol.">
        <title>Multiple Roots of Fruiting Body Formation in Amoebozoa.</title>
        <authorList>
            <person name="Hillmann F."/>
            <person name="Forbes G."/>
            <person name="Novohradska S."/>
            <person name="Ferling I."/>
            <person name="Riege K."/>
            <person name="Groth M."/>
            <person name="Westermann M."/>
            <person name="Marz M."/>
            <person name="Spaller T."/>
            <person name="Winckler T."/>
            <person name="Schaap P."/>
            <person name="Glockner G."/>
        </authorList>
    </citation>
    <scope>NUCLEOTIDE SEQUENCE [LARGE SCALE GENOMIC DNA]</scope>
    <source>
        <strain evidence="4 5">Jena</strain>
    </source>
</reference>
<feature type="domain" description="G8" evidence="3">
    <location>
        <begin position="89"/>
        <end position="219"/>
    </location>
</feature>
<dbReference type="AlphaFoldDB" id="A0A2P6MVE3"/>
<comment type="caution">
    <text evidence="4">The sequence shown here is derived from an EMBL/GenBank/DDBJ whole genome shotgun (WGS) entry which is preliminary data.</text>
</comment>
<dbReference type="PROSITE" id="PS51484">
    <property type="entry name" value="G8"/>
    <property type="match status" value="1"/>
</dbReference>